<gene>
    <name evidence="2" type="ORF">G7B40_040485</name>
</gene>
<feature type="domain" description="PIN" evidence="1">
    <location>
        <begin position="5"/>
        <end position="123"/>
    </location>
</feature>
<sequence>MNARVLLDTNILVYIYDSFDPVKQERAITIVDKLIQTNRAVISTQIMGEFFIATTRAKRQLLEISEASDRVRNYMNASHVVEVTQLIILEAIRGVEVHNFPYWDAQIWATARLNQISEVYSEDFNVGATIEGVKFTNPLC</sequence>
<reference evidence="3" key="1">
    <citation type="journal article" date="2021" name="Science">
        <title>Hunting the eagle killer: A cyanobacterial neurotoxin causes vacuolar myelinopathy.</title>
        <authorList>
            <person name="Breinlinger S."/>
            <person name="Phillips T.J."/>
            <person name="Haram B.N."/>
            <person name="Mares J."/>
            <person name="Martinez Yerena J.A."/>
            <person name="Hrouzek P."/>
            <person name="Sobotka R."/>
            <person name="Henderson W.M."/>
            <person name="Schmieder P."/>
            <person name="Williams S.M."/>
            <person name="Lauderdale J.D."/>
            <person name="Wilde H.D."/>
            <person name="Gerrin W."/>
            <person name="Kust A."/>
            <person name="Washington J.W."/>
            <person name="Wagner C."/>
            <person name="Geier B."/>
            <person name="Liebeke M."/>
            <person name="Enke H."/>
            <person name="Niedermeyer T.H.J."/>
            <person name="Wilde S.B."/>
        </authorList>
    </citation>
    <scope>NUCLEOTIDE SEQUENCE [LARGE SCALE GENOMIC DNA]</scope>
    <source>
        <strain evidence="3">Thurmond2011</strain>
    </source>
</reference>
<evidence type="ECO:0000313" key="2">
    <source>
        <dbReference type="EMBL" id="MDR9900767.1"/>
    </source>
</evidence>
<dbReference type="AlphaFoldDB" id="A0AAP5MDM1"/>
<organism evidence="2 3">
    <name type="scientific">Aetokthonos hydrillicola Thurmond2011</name>
    <dbReference type="NCBI Taxonomy" id="2712845"/>
    <lineage>
        <taxon>Bacteria</taxon>
        <taxon>Bacillati</taxon>
        <taxon>Cyanobacteriota</taxon>
        <taxon>Cyanophyceae</taxon>
        <taxon>Nostocales</taxon>
        <taxon>Hapalosiphonaceae</taxon>
        <taxon>Aetokthonos</taxon>
    </lineage>
</organism>
<comment type="caution">
    <text evidence="2">The sequence shown here is derived from an EMBL/GenBank/DDBJ whole genome shotgun (WGS) entry which is preliminary data.</text>
</comment>
<proteinExistence type="predicted"/>
<dbReference type="CDD" id="cd18692">
    <property type="entry name" value="PIN_VapC-like"/>
    <property type="match status" value="1"/>
</dbReference>
<keyword evidence="3" id="KW-1185">Reference proteome</keyword>
<protein>
    <submittedName>
        <fullName evidence="2">PIN domain-containing protein</fullName>
    </submittedName>
</protein>
<dbReference type="Pfam" id="PF01850">
    <property type="entry name" value="PIN"/>
    <property type="match status" value="1"/>
</dbReference>
<name>A0AAP5MDM1_9CYAN</name>
<dbReference type="Proteomes" id="UP000667802">
    <property type="component" value="Unassembled WGS sequence"/>
</dbReference>
<dbReference type="InterPro" id="IPR002716">
    <property type="entry name" value="PIN_dom"/>
</dbReference>
<evidence type="ECO:0000313" key="3">
    <source>
        <dbReference type="Proteomes" id="UP000667802"/>
    </source>
</evidence>
<dbReference type="InterPro" id="IPR029060">
    <property type="entry name" value="PIN-like_dom_sf"/>
</dbReference>
<dbReference type="Gene3D" id="3.40.50.1010">
    <property type="entry name" value="5'-nuclease"/>
    <property type="match status" value="1"/>
</dbReference>
<dbReference type="SUPFAM" id="SSF88723">
    <property type="entry name" value="PIN domain-like"/>
    <property type="match status" value="1"/>
</dbReference>
<evidence type="ECO:0000259" key="1">
    <source>
        <dbReference type="Pfam" id="PF01850"/>
    </source>
</evidence>
<accession>A0AAP5MDM1</accession>
<dbReference type="RefSeq" id="WP_208350992.1">
    <property type="nucleotide sequence ID" value="NZ_JAALHA020000039.1"/>
</dbReference>
<dbReference type="EMBL" id="JAALHA020000039">
    <property type="protein sequence ID" value="MDR9900767.1"/>
    <property type="molecule type" value="Genomic_DNA"/>
</dbReference>